<evidence type="ECO:0000313" key="6">
    <source>
        <dbReference type="Proteomes" id="UP001172743"/>
    </source>
</evidence>
<keyword evidence="4" id="KW-0472">Membrane</keyword>
<organism evidence="5 6">
    <name type="scientific">Ureibacillus aquaedulcis</name>
    <dbReference type="NCBI Taxonomy" id="3058421"/>
    <lineage>
        <taxon>Bacteria</taxon>
        <taxon>Bacillati</taxon>
        <taxon>Bacillota</taxon>
        <taxon>Bacilli</taxon>
        <taxon>Bacillales</taxon>
        <taxon>Caryophanaceae</taxon>
        <taxon>Ureibacillus</taxon>
    </lineage>
</organism>
<keyword evidence="4" id="KW-0812">Transmembrane</keyword>
<reference evidence="5" key="1">
    <citation type="submission" date="2023-07" db="EMBL/GenBank/DDBJ databases">
        <title>Ureibacillus sp. isolated from freshwater well.</title>
        <authorList>
            <person name="Kirdat K."/>
            <person name="Bhatt A."/>
            <person name="Teware R."/>
            <person name="Bhavsar Y."/>
            <person name="Yadav A."/>
        </authorList>
    </citation>
    <scope>NUCLEOTIDE SEQUENCE</scope>
    <source>
        <strain evidence="5">BA0131</strain>
    </source>
</reference>
<dbReference type="Pfam" id="PF07963">
    <property type="entry name" value="N_methyl"/>
    <property type="match status" value="1"/>
</dbReference>
<protein>
    <submittedName>
        <fullName evidence="5">Type II secretion system protein</fullName>
    </submittedName>
</protein>
<keyword evidence="4" id="KW-1133">Transmembrane helix</keyword>
<comment type="caution">
    <text evidence="5">The sequence shown here is derived from an EMBL/GenBank/DDBJ whole genome shotgun (WGS) entry which is preliminary data.</text>
</comment>
<keyword evidence="2" id="KW-0488">Methylation</keyword>
<evidence type="ECO:0000256" key="1">
    <source>
        <dbReference type="ARBA" id="ARBA00004241"/>
    </source>
</evidence>
<gene>
    <name evidence="5" type="ORF">QYB95_18385</name>
</gene>
<dbReference type="RefSeq" id="WP_301139825.1">
    <property type="nucleotide sequence ID" value="NZ_JAUHTQ010000023.1"/>
</dbReference>
<dbReference type="InterPro" id="IPR045584">
    <property type="entry name" value="Pilin-like"/>
</dbReference>
<accession>A0ABT8GVR8</accession>
<dbReference type="PROSITE" id="PS00409">
    <property type="entry name" value="PROKAR_NTER_METHYL"/>
    <property type="match status" value="1"/>
</dbReference>
<feature type="transmembrane region" description="Helical" evidence="4">
    <location>
        <begin position="37"/>
        <end position="60"/>
    </location>
</feature>
<evidence type="ECO:0000256" key="3">
    <source>
        <dbReference type="ARBA" id="ARBA00023287"/>
    </source>
</evidence>
<evidence type="ECO:0000313" key="5">
    <source>
        <dbReference type="EMBL" id="MDN4495515.1"/>
    </source>
</evidence>
<dbReference type="EMBL" id="JAUHTQ010000023">
    <property type="protein sequence ID" value="MDN4495515.1"/>
    <property type="molecule type" value="Genomic_DNA"/>
</dbReference>
<dbReference type="NCBIfam" id="TIGR02532">
    <property type="entry name" value="IV_pilin_GFxxxE"/>
    <property type="match status" value="1"/>
</dbReference>
<keyword evidence="3" id="KW-0178">Competence</keyword>
<comment type="subcellular location">
    <subcellularLocation>
        <location evidence="1">Cell surface</location>
    </subcellularLocation>
</comment>
<dbReference type="InterPro" id="IPR012902">
    <property type="entry name" value="N_methyl_site"/>
</dbReference>
<sequence length="173" mass="18562">MQQTPMQKQKHKQNNKLKGGFNMFKNMKKRIKNEKGLTLIELLAVIVILAIVAAIAVPAIGNIIDNSRIKAAKADVVNAINAANIYYTDNEGVLLLQGTANASGTTAPIADLNDYLESPGTLTITKVEKTSDGIELTGTAKVGTDTYTVNEATLINIKQNTADPVTDVFFKAS</sequence>
<keyword evidence="6" id="KW-1185">Reference proteome</keyword>
<dbReference type="Gene3D" id="3.30.700.10">
    <property type="entry name" value="Glycoprotein, Type 4 Pilin"/>
    <property type="match status" value="1"/>
</dbReference>
<proteinExistence type="predicted"/>
<evidence type="ECO:0000256" key="4">
    <source>
        <dbReference type="SAM" id="Phobius"/>
    </source>
</evidence>
<dbReference type="PRINTS" id="PR00813">
    <property type="entry name" value="BCTERIALGSPG"/>
</dbReference>
<dbReference type="Proteomes" id="UP001172743">
    <property type="component" value="Unassembled WGS sequence"/>
</dbReference>
<dbReference type="InterPro" id="IPR000983">
    <property type="entry name" value="Bac_GSPG_pilin"/>
</dbReference>
<evidence type="ECO:0000256" key="2">
    <source>
        <dbReference type="ARBA" id="ARBA00022481"/>
    </source>
</evidence>
<dbReference type="SUPFAM" id="SSF54523">
    <property type="entry name" value="Pili subunits"/>
    <property type="match status" value="1"/>
</dbReference>
<name>A0ABT8GVR8_9BACL</name>